<gene>
    <name evidence="2" type="ORF">A2531_00660</name>
</gene>
<evidence type="ECO:0000259" key="1">
    <source>
        <dbReference type="PROSITE" id="PS51707"/>
    </source>
</evidence>
<dbReference type="AlphaFoldDB" id="A0A1F5TNG6"/>
<feature type="domain" description="CYTH" evidence="1">
    <location>
        <begin position="1"/>
        <end position="170"/>
    </location>
</feature>
<sequence>MDIEYEATYKNINKDEVRERLRNVGAQFVQPEYLQKSLIFNMPKGHEVFGGWVRVRDEGDRITMSFKVVSGDKLHDQKEINLKIDNFEEAQKFLIGIGCEQVSYQEKKRELWKLDGTEITIDEWPFLEPFVEVEGKSENEIKMVSERIGFDYSTAAFGSTDMWYSEKYNMNIDKVNNNIPKIVFDMENPFI</sequence>
<evidence type="ECO:0000313" key="2">
    <source>
        <dbReference type="EMBL" id="OGF40344.1"/>
    </source>
</evidence>
<dbReference type="InterPro" id="IPR033469">
    <property type="entry name" value="CYTH-like_dom_sf"/>
</dbReference>
<dbReference type="Pfam" id="PF01928">
    <property type="entry name" value="CYTH"/>
    <property type="match status" value="1"/>
</dbReference>
<dbReference type="SUPFAM" id="SSF55154">
    <property type="entry name" value="CYTH-like phosphatases"/>
    <property type="match status" value="1"/>
</dbReference>
<dbReference type="InterPro" id="IPR023577">
    <property type="entry name" value="CYTH_domain"/>
</dbReference>
<dbReference type="EMBL" id="MFGO01000031">
    <property type="protein sequence ID" value="OGF40344.1"/>
    <property type="molecule type" value="Genomic_DNA"/>
</dbReference>
<organism evidence="2 3">
    <name type="scientific">Candidatus Falkowbacteria bacterium RIFOXYD2_FULL_34_120</name>
    <dbReference type="NCBI Taxonomy" id="1798007"/>
    <lineage>
        <taxon>Bacteria</taxon>
        <taxon>Candidatus Falkowiibacteriota</taxon>
    </lineage>
</organism>
<comment type="caution">
    <text evidence="2">The sequence shown here is derived from an EMBL/GenBank/DDBJ whole genome shotgun (WGS) entry which is preliminary data.</text>
</comment>
<protein>
    <recommendedName>
        <fullName evidence="1">CYTH domain-containing protein</fullName>
    </recommendedName>
</protein>
<dbReference type="Gene3D" id="2.40.320.10">
    <property type="entry name" value="Hypothetical Protein Pfu-838710-001"/>
    <property type="match status" value="1"/>
</dbReference>
<name>A0A1F5TNG6_9BACT</name>
<evidence type="ECO:0000313" key="3">
    <source>
        <dbReference type="Proteomes" id="UP000177579"/>
    </source>
</evidence>
<reference evidence="2 3" key="1">
    <citation type="journal article" date="2016" name="Nat. Commun.">
        <title>Thousands of microbial genomes shed light on interconnected biogeochemical processes in an aquifer system.</title>
        <authorList>
            <person name="Anantharaman K."/>
            <person name="Brown C.T."/>
            <person name="Hug L.A."/>
            <person name="Sharon I."/>
            <person name="Castelle C.J."/>
            <person name="Probst A.J."/>
            <person name="Thomas B.C."/>
            <person name="Singh A."/>
            <person name="Wilkins M.J."/>
            <person name="Karaoz U."/>
            <person name="Brodie E.L."/>
            <person name="Williams K.H."/>
            <person name="Hubbard S.S."/>
            <person name="Banfield J.F."/>
        </authorList>
    </citation>
    <scope>NUCLEOTIDE SEQUENCE [LARGE SCALE GENOMIC DNA]</scope>
</reference>
<dbReference type="Proteomes" id="UP000177579">
    <property type="component" value="Unassembled WGS sequence"/>
</dbReference>
<accession>A0A1F5TNG6</accession>
<dbReference type="PROSITE" id="PS51707">
    <property type="entry name" value="CYTH"/>
    <property type="match status" value="1"/>
</dbReference>
<proteinExistence type="predicted"/>